<feature type="non-terminal residue" evidence="2">
    <location>
        <position position="37"/>
    </location>
</feature>
<evidence type="ECO:0000313" key="3">
    <source>
        <dbReference type="Proteomes" id="UP000265361"/>
    </source>
</evidence>
<organism evidence="2 3">
    <name type="scientific">Clavibacter nebraskensis</name>
    <dbReference type="NCBI Taxonomy" id="31963"/>
    <lineage>
        <taxon>Bacteria</taxon>
        <taxon>Bacillati</taxon>
        <taxon>Actinomycetota</taxon>
        <taxon>Actinomycetes</taxon>
        <taxon>Micrococcales</taxon>
        <taxon>Microbacteriaceae</taxon>
        <taxon>Clavibacter</taxon>
    </lineage>
</organism>
<evidence type="ECO:0000313" key="2">
    <source>
        <dbReference type="EMBL" id="RIJ06791.1"/>
    </source>
</evidence>
<accession>A0A399PKG5</accession>
<comment type="caution">
    <text evidence="2">The sequence shown here is derived from an EMBL/GenBank/DDBJ whole genome shotgun (WGS) entry which is preliminary data.</text>
</comment>
<feature type="region of interest" description="Disordered" evidence="1">
    <location>
        <begin position="1"/>
        <end position="37"/>
    </location>
</feature>
<dbReference type="Proteomes" id="UP000265361">
    <property type="component" value="Unassembled WGS sequence"/>
</dbReference>
<proteinExistence type="predicted"/>
<feature type="compositionally biased region" description="Low complexity" evidence="1">
    <location>
        <begin position="11"/>
        <end position="23"/>
    </location>
</feature>
<gene>
    <name evidence="2" type="ORF">DZF97_12115</name>
</gene>
<protein>
    <submittedName>
        <fullName evidence="2">Sugar ABC transporter permease</fullName>
    </submittedName>
</protein>
<dbReference type="EMBL" id="QWED01000423">
    <property type="protein sequence ID" value="RIJ06791.1"/>
    <property type="molecule type" value="Genomic_DNA"/>
</dbReference>
<sequence>MATTIAPVPVGRPADGRGAAGSDPGAGGPSPVRPGRA</sequence>
<evidence type="ECO:0000256" key="1">
    <source>
        <dbReference type="SAM" id="MobiDB-lite"/>
    </source>
</evidence>
<dbReference type="AlphaFoldDB" id="A0A399PKG5"/>
<name>A0A399PKG5_9MICO</name>
<reference evidence="2 3" key="1">
    <citation type="submission" date="2018-08" db="EMBL/GenBank/DDBJ databases">
        <title>Genome Sequence of Clavibacter michiganensis Subspecies type strains, and the Atypical Peach-Colored Strains Isolated from Tomato.</title>
        <authorList>
            <person name="Osdaghi E."/>
            <person name="Portier P."/>
            <person name="Briand M."/>
            <person name="Jacques M.-A."/>
        </authorList>
    </citation>
    <scope>NUCLEOTIDE SEQUENCE [LARGE SCALE GENOMIC DNA]</scope>
    <source>
        <strain evidence="2 3">CFBP 7577</strain>
    </source>
</reference>